<dbReference type="RefSeq" id="WP_090335609.1">
    <property type="nucleotide sequence ID" value="NZ_FNXY01000004.1"/>
</dbReference>
<dbReference type="SUPFAM" id="SSF55729">
    <property type="entry name" value="Acyl-CoA N-acyltransferases (Nat)"/>
    <property type="match status" value="1"/>
</dbReference>
<dbReference type="AlphaFoldDB" id="A0A1H6UY50"/>
<dbReference type="CDD" id="cd04301">
    <property type="entry name" value="NAT_SF"/>
    <property type="match status" value="1"/>
</dbReference>
<dbReference type="Gene3D" id="3.40.630.30">
    <property type="match status" value="1"/>
</dbReference>
<dbReference type="STRING" id="408657.SAMN04487995_2609"/>
<gene>
    <name evidence="2" type="ORF">SAMN04487995_2609</name>
</gene>
<dbReference type="PROSITE" id="PS51186">
    <property type="entry name" value="GNAT"/>
    <property type="match status" value="1"/>
</dbReference>
<dbReference type="Proteomes" id="UP000199532">
    <property type="component" value="Unassembled WGS sequence"/>
</dbReference>
<dbReference type="InterPro" id="IPR016181">
    <property type="entry name" value="Acyl_CoA_acyltransferase"/>
</dbReference>
<dbReference type="EMBL" id="FNXY01000004">
    <property type="protein sequence ID" value="SEI93280.1"/>
    <property type="molecule type" value="Genomic_DNA"/>
</dbReference>
<sequence>MKIRKFQKSDREHVIDLLRLNTPQYFSPSEEKDLIYYFDYHADHYYVAEDDDKIIGAAGFNLSADRKTGSLSWDIIHPDSQGKGVGSELTRFRIRQIKEVATVQTLAVRTSQLAFKFYEKFGLVLRETVKDYWDTGYDLYQMDCAIEEAL</sequence>
<proteinExistence type="predicted"/>
<evidence type="ECO:0000259" key="1">
    <source>
        <dbReference type="PROSITE" id="PS51186"/>
    </source>
</evidence>
<evidence type="ECO:0000313" key="3">
    <source>
        <dbReference type="Proteomes" id="UP000199532"/>
    </source>
</evidence>
<dbReference type="InterPro" id="IPR000182">
    <property type="entry name" value="GNAT_dom"/>
</dbReference>
<feature type="domain" description="N-acetyltransferase" evidence="1">
    <location>
        <begin position="1"/>
        <end position="147"/>
    </location>
</feature>
<dbReference type="GO" id="GO:0016747">
    <property type="term" value="F:acyltransferase activity, transferring groups other than amino-acyl groups"/>
    <property type="evidence" value="ECO:0007669"/>
    <property type="project" value="InterPro"/>
</dbReference>
<keyword evidence="3" id="KW-1185">Reference proteome</keyword>
<name>A0A1H6UY50_9BACT</name>
<dbReference type="Pfam" id="PF00583">
    <property type="entry name" value="Acetyltransf_1"/>
    <property type="match status" value="1"/>
</dbReference>
<evidence type="ECO:0000313" key="2">
    <source>
        <dbReference type="EMBL" id="SEI93280.1"/>
    </source>
</evidence>
<reference evidence="2 3" key="1">
    <citation type="submission" date="2016-10" db="EMBL/GenBank/DDBJ databases">
        <authorList>
            <person name="de Groot N.N."/>
        </authorList>
    </citation>
    <scope>NUCLEOTIDE SEQUENCE [LARGE SCALE GENOMIC DNA]</scope>
    <source>
        <strain evidence="2 3">DSM 19938</strain>
    </source>
</reference>
<accession>A0A1H6UY50</accession>
<dbReference type="OrthoDB" id="961272at2"/>
<protein>
    <submittedName>
        <fullName evidence="2">N-acetylglutamate synthase, GNAT family</fullName>
    </submittedName>
</protein>
<organism evidence="2 3">
    <name type="scientific">Dyadobacter koreensis</name>
    <dbReference type="NCBI Taxonomy" id="408657"/>
    <lineage>
        <taxon>Bacteria</taxon>
        <taxon>Pseudomonadati</taxon>
        <taxon>Bacteroidota</taxon>
        <taxon>Cytophagia</taxon>
        <taxon>Cytophagales</taxon>
        <taxon>Spirosomataceae</taxon>
        <taxon>Dyadobacter</taxon>
    </lineage>
</organism>